<gene>
    <name evidence="5" type="ORF">RT41_GL000320</name>
</gene>
<comment type="similarity">
    <text evidence="2">Belongs to the transketolase family.</text>
</comment>
<dbReference type="PANTHER" id="PTHR47514:SF1">
    <property type="entry name" value="TRANSKETOLASE N-TERMINAL SECTION-RELATED"/>
    <property type="match status" value="1"/>
</dbReference>
<dbReference type="STRING" id="1291764.GCA_001311235_00103"/>
<reference evidence="5 6" key="1">
    <citation type="submission" date="2014-12" db="EMBL/GenBank/DDBJ databases">
        <title>Draft genome sequences of 10 type strains of Lactococcus.</title>
        <authorList>
            <person name="Sun Z."/>
            <person name="Zhong Z."/>
            <person name="Liu W."/>
            <person name="Zhang W."/>
            <person name="Zhang H."/>
        </authorList>
    </citation>
    <scope>NUCLEOTIDE SEQUENCE [LARGE SCALE GENOMIC DNA]</scope>
    <source>
        <strain evidence="5 6">JCM 16395</strain>
    </source>
</reference>
<feature type="domain" description="Transketolase N-terminal" evidence="4">
    <location>
        <begin position="13"/>
        <end position="251"/>
    </location>
</feature>
<dbReference type="Pfam" id="PF00456">
    <property type="entry name" value="Transketolase_N"/>
    <property type="match status" value="1"/>
</dbReference>
<dbReference type="Gene3D" id="3.40.50.970">
    <property type="match status" value="1"/>
</dbReference>
<dbReference type="SUPFAM" id="SSF52518">
    <property type="entry name" value="Thiamin diphosphate-binding fold (THDP-binding)"/>
    <property type="match status" value="1"/>
</dbReference>
<dbReference type="Proteomes" id="UP000218181">
    <property type="component" value="Unassembled WGS sequence"/>
</dbReference>
<evidence type="ECO:0000256" key="2">
    <source>
        <dbReference type="ARBA" id="ARBA00007131"/>
    </source>
</evidence>
<protein>
    <submittedName>
        <fullName evidence="5">Putative transketolase, N-terminal subunit</fullName>
    </submittedName>
</protein>
<evidence type="ECO:0000259" key="4">
    <source>
        <dbReference type="Pfam" id="PF00456"/>
    </source>
</evidence>
<comment type="cofactor">
    <cofactor evidence="1">
        <name>thiamine diphosphate</name>
        <dbReference type="ChEBI" id="CHEBI:58937"/>
    </cofactor>
</comment>
<keyword evidence="3" id="KW-0786">Thiamine pyrophosphate</keyword>
<name>A0A2A5RQ56_9LACT</name>
<dbReference type="RefSeq" id="WP_096816969.1">
    <property type="nucleotide sequence ID" value="NZ_JXJU01000001.1"/>
</dbReference>
<sequence>MLEKDLRIKAIEIRKSVLQMIFRSKTGHTGSDLSCTDILVALYYGVMNVNPLMPEMYGRDQYVQSKGHAVEALWAILADKGFIDKEELKTFSKFGTRLIGHPNNKVEGIEMNTGSLGHGLPVAVGIALAGKLDQSNYQTFTLLGDGELAEGSIWEGAMAAAHFKLDNLTAIIDRNGLQISGPSEGVMSVEDLAAKWTAFGWDVHEVNGNDVGALVELLKSPHLNSKPKMIIAKTTKGKGVSYMENQAQWHHKVPTLDQYNQAMSELNQKLEEIINA</sequence>
<dbReference type="PANTHER" id="PTHR47514">
    <property type="entry name" value="TRANSKETOLASE N-TERMINAL SECTION-RELATED"/>
    <property type="match status" value="1"/>
</dbReference>
<evidence type="ECO:0000313" key="6">
    <source>
        <dbReference type="Proteomes" id="UP000218181"/>
    </source>
</evidence>
<keyword evidence="6" id="KW-1185">Reference proteome</keyword>
<dbReference type="InterPro" id="IPR005474">
    <property type="entry name" value="Transketolase_N"/>
</dbReference>
<proteinExistence type="inferred from homology"/>
<dbReference type="AlphaFoldDB" id="A0A2A5RQ56"/>
<evidence type="ECO:0000313" key="5">
    <source>
        <dbReference type="EMBL" id="PCS01556.1"/>
    </source>
</evidence>
<dbReference type="OrthoDB" id="8732661at2"/>
<dbReference type="InterPro" id="IPR029061">
    <property type="entry name" value="THDP-binding"/>
</dbReference>
<organism evidence="5 6">
    <name type="scientific">Lactococcus fujiensis JCM 16395</name>
    <dbReference type="NCBI Taxonomy" id="1291764"/>
    <lineage>
        <taxon>Bacteria</taxon>
        <taxon>Bacillati</taxon>
        <taxon>Bacillota</taxon>
        <taxon>Bacilli</taxon>
        <taxon>Lactobacillales</taxon>
        <taxon>Streptococcaceae</taxon>
        <taxon>Lactococcus</taxon>
    </lineage>
</organism>
<evidence type="ECO:0000256" key="1">
    <source>
        <dbReference type="ARBA" id="ARBA00001964"/>
    </source>
</evidence>
<evidence type="ECO:0000256" key="3">
    <source>
        <dbReference type="ARBA" id="ARBA00023052"/>
    </source>
</evidence>
<dbReference type="CDD" id="cd02012">
    <property type="entry name" value="TPP_TK"/>
    <property type="match status" value="1"/>
</dbReference>
<accession>A0A2A5RQ56</accession>
<comment type="caution">
    <text evidence="5">The sequence shown here is derived from an EMBL/GenBank/DDBJ whole genome shotgun (WGS) entry which is preliminary data.</text>
</comment>
<dbReference type="EMBL" id="JXJU01000001">
    <property type="protein sequence ID" value="PCS01556.1"/>
    <property type="molecule type" value="Genomic_DNA"/>
</dbReference>